<evidence type="ECO:0000313" key="1">
    <source>
        <dbReference type="EMBL" id="ONH31591.1"/>
    </source>
</evidence>
<name>A0A1V2IGM6_9ACTN</name>
<dbReference type="Proteomes" id="UP000188929">
    <property type="component" value="Unassembled WGS sequence"/>
</dbReference>
<comment type="caution">
    <text evidence="1">The sequence shown here is derived from an EMBL/GenBank/DDBJ whole genome shotgun (WGS) entry which is preliminary data.</text>
</comment>
<dbReference type="STRING" id="1834516.BL253_07855"/>
<organism evidence="1 2">
    <name type="scientific">Pseudofrankia asymbiotica</name>
    <dbReference type="NCBI Taxonomy" id="1834516"/>
    <lineage>
        <taxon>Bacteria</taxon>
        <taxon>Bacillati</taxon>
        <taxon>Actinomycetota</taxon>
        <taxon>Actinomycetes</taxon>
        <taxon>Frankiales</taxon>
        <taxon>Frankiaceae</taxon>
        <taxon>Pseudofrankia</taxon>
    </lineage>
</organism>
<keyword evidence="2" id="KW-1185">Reference proteome</keyword>
<sequence>MGTVRDIGFALQGFGGIRAAVPTDEDQPHAGADAMSVVRQGARRTDGRHEPVREGLGFRVASGVIECQAGRVHVGRAGPDLTDRDPLTSCVHVHKEDQRQIPIPPTTAVAVPAAR</sequence>
<gene>
    <name evidence="1" type="ORF">BL253_07855</name>
</gene>
<dbReference type="EMBL" id="MOMC01000015">
    <property type="protein sequence ID" value="ONH31591.1"/>
    <property type="molecule type" value="Genomic_DNA"/>
</dbReference>
<proteinExistence type="predicted"/>
<accession>A0A1V2IGM6</accession>
<evidence type="ECO:0000313" key="2">
    <source>
        <dbReference type="Proteomes" id="UP000188929"/>
    </source>
</evidence>
<protein>
    <submittedName>
        <fullName evidence="1">Uncharacterized protein</fullName>
    </submittedName>
</protein>
<reference evidence="2" key="1">
    <citation type="submission" date="2016-10" db="EMBL/GenBank/DDBJ databases">
        <title>Frankia sp. NRRL B-16386 Genome sequencing.</title>
        <authorList>
            <person name="Ghodhbane-Gtari F."/>
            <person name="Swanson E."/>
            <person name="Gueddou A."/>
            <person name="Hezbri K."/>
            <person name="Ktari K."/>
            <person name="Nouioui I."/>
            <person name="Morris K."/>
            <person name="Simpson S."/>
            <person name="Abebe-Akele F."/>
            <person name="Thomas K."/>
            <person name="Gtari M."/>
            <person name="Tisa L.S."/>
        </authorList>
    </citation>
    <scope>NUCLEOTIDE SEQUENCE [LARGE SCALE GENOMIC DNA]</scope>
    <source>
        <strain evidence="2">NRRL B-16386</strain>
    </source>
</reference>
<dbReference type="AlphaFoldDB" id="A0A1V2IGM6"/>